<feature type="non-terminal residue" evidence="1">
    <location>
        <position position="1"/>
    </location>
</feature>
<protein>
    <recommendedName>
        <fullName evidence="3">Pgam-5</fullName>
    </recommendedName>
</protein>
<sequence>SPFSFSPSSSFSSSMRDKERLLFTVRHGERVDNVDKSWKQARKEKGLVWDDPPLTDRGLKQASEAGVRLSSSAPITAVFCSPFTRTIQTATQILSRFPSPPPLYIEPGLAESLNACMDPPGIPSKEQMRNLSPFIDFSYSPIYDLPLPRESGGDVGCYSRLSHTIQSLLDNTKGNILIVSHGSPIASTHLYLFSEWAYVGQCTISTIAFRQGHYRPLVIGDNSHLSNRSNLHAVQSKKGETEKAMELEKKIQEERRLESLEGGKEN</sequence>
<evidence type="ECO:0000313" key="2">
    <source>
        <dbReference type="Proteomes" id="UP001432322"/>
    </source>
</evidence>
<dbReference type="SMART" id="SM00855">
    <property type="entry name" value="PGAM"/>
    <property type="match status" value="1"/>
</dbReference>
<dbReference type="GO" id="GO:0016791">
    <property type="term" value="F:phosphatase activity"/>
    <property type="evidence" value="ECO:0007669"/>
    <property type="project" value="UniProtKB-ARBA"/>
</dbReference>
<dbReference type="Pfam" id="PF00300">
    <property type="entry name" value="His_Phos_1"/>
    <property type="match status" value="1"/>
</dbReference>
<dbReference type="Proteomes" id="UP001432322">
    <property type="component" value="Unassembled WGS sequence"/>
</dbReference>
<name>A0AAV5VBB8_9BILA</name>
<dbReference type="PANTHER" id="PTHR16469">
    <property type="entry name" value="UBIQUITIN-ASSOCIATED AND SH3 DOMAIN-CONTAINING BA-RELATED"/>
    <property type="match status" value="1"/>
</dbReference>
<gene>
    <name evidence="1" type="ORF">PFISCL1PPCAC_6381</name>
</gene>
<keyword evidence="2" id="KW-1185">Reference proteome</keyword>
<dbReference type="CDD" id="cd07067">
    <property type="entry name" value="HP_PGM_like"/>
    <property type="match status" value="1"/>
</dbReference>
<dbReference type="PANTHER" id="PTHR16469:SF27">
    <property type="entry name" value="UBIQUITIN-ASSOCIATED AND SH3 DOMAIN-CONTAINING BA-RELATED"/>
    <property type="match status" value="1"/>
</dbReference>
<proteinExistence type="predicted"/>
<evidence type="ECO:0000313" key="1">
    <source>
        <dbReference type="EMBL" id="GMT15084.1"/>
    </source>
</evidence>
<dbReference type="AlphaFoldDB" id="A0AAV5VBB8"/>
<evidence type="ECO:0008006" key="3">
    <source>
        <dbReference type="Google" id="ProtNLM"/>
    </source>
</evidence>
<dbReference type="InterPro" id="IPR029033">
    <property type="entry name" value="His_PPase_superfam"/>
</dbReference>
<dbReference type="Gene3D" id="3.40.50.1240">
    <property type="entry name" value="Phosphoglycerate mutase-like"/>
    <property type="match status" value="1"/>
</dbReference>
<reference evidence="1" key="1">
    <citation type="submission" date="2023-10" db="EMBL/GenBank/DDBJ databases">
        <title>Genome assembly of Pristionchus species.</title>
        <authorList>
            <person name="Yoshida K."/>
            <person name="Sommer R.J."/>
        </authorList>
    </citation>
    <scope>NUCLEOTIDE SEQUENCE</scope>
    <source>
        <strain evidence="1">RS5133</strain>
    </source>
</reference>
<accession>A0AAV5VBB8</accession>
<dbReference type="SUPFAM" id="SSF53254">
    <property type="entry name" value="Phosphoglycerate mutase-like"/>
    <property type="match status" value="1"/>
</dbReference>
<comment type="caution">
    <text evidence="1">The sequence shown here is derived from an EMBL/GenBank/DDBJ whole genome shotgun (WGS) entry which is preliminary data.</text>
</comment>
<dbReference type="InterPro" id="IPR013078">
    <property type="entry name" value="His_Pase_superF_clade-1"/>
</dbReference>
<dbReference type="EMBL" id="BTSY01000002">
    <property type="protein sequence ID" value="GMT15084.1"/>
    <property type="molecule type" value="Genomic_DNA"/>
</dbReference>
<organism evidence="1 2">
    <name type="scientific">Pristionchus fissidentatus</name>
    <dbReference type="NCBI Taxonomy" id="1538716"/>
    <lineage>
        <taxon>Eukaryota</taxon>
        <taxon>Metazoa</taxon>
        <taxon>Ecdysozoa</taxon>
        <taxon>Nematoda</taxon>
        <taxon>Chromadorea</taxon>
        <taxon>Rhabditida</taxon>
        <taxon>Rhabditina</taxon>
        <taxon>Diplogasteromorpha</taxon>
        <taxon>Diplogasteroidea</taxon>
        <taxon>Neodiplogasteridae</taxon>
        <taxon>Pristionchus</taxon>
    </lineage>
</organism>
<dbReference type="InterPro" id="IPR051710">
    <property type="entry name" value="Phosphatase_SH3-domain"/>
</dbReference>